<keyword evidence="2" id="KW-0472">Membrane</keyword>
<proteinExistence type="inferred from homology"/>
<comment type="similarity">
    <text evidence="1">Belongs to the nucleobase:cation symporter-2 (NCS2) (TC 2.A.40) family.</text>
</comment>
<dbReference type="Proteomes" id="UP001279734">
    <property type="component" value="Unassembled WGS sequence"/>
</dbReference>
<reference evidence="3" key="1">
    <citation type="submission" date="2023-05" db="EMBL/GenBank/DDBJ databases">
        <title>Nepenthes gracilis genome sequencing.</title>
        <authorList>
            <person name="Fukushima K."/>
        </authorList>
    </citation>
    <scope>NUCLEOTIDE SEQUENCE</scope>
    <source>
        <strain evidence="3">SING2019-196</strain>
    </source>
</reference>
<keyword evidence="4" id="KW-1185">Reference proteome</keyword>
<gene>
    <name evidence="3" type="ORF">Nepgr_010445</name>
</gene>
<name>A0AAD3SD37_NEPGR</name>
<dbReference type="PANTHER" id="PTHR11119">
    <property type="entry name" value="XANTHINE-URACIL / VITAMIN C PERMEASE FAMILY MEMBER"/>
    <property type="match status" value="1"/>
</dbReference>
<keyword evidence="2" id="KW-1133">Transmembrane helix</keyword>
<organism evidence="3 4">
    <name type="scientific">Nepenthes gracilis</name>
    <name type="common">Slender pitcher plant</name>
    <dbReference type="NCBI Taxonomy" id="150966"/>
    <lineage>
        <taxon>Eukaryota</taxon>
        <taxon>Viridiplantae</taxon>
        <taxon>Streptophyta</taxon>
        <taxon>Embryophyta</taxon>
        <taxon>Tracheophyta</taxon>
        <taxon>Spermatophyta</taxon>
        <taxon>Magnoliopsida</taxon>
        <taxon>eudicotyledons</taxon>
        <taxon>Gunneridae</taxon>
        <taxon>Pentapetalae</taxon>
        <taxon>Caryophyllales</taxon>
        <taxon>Nepenthaceae</taxon>
        <taxon>Nepenthes</taxon>
    </lineage>
</organism>
<evidence type="ECO:0000256" key="2">
    <source>
        <dbReference type="SAM" id="Phobius"/>
    </source>
</evidence>
<protein>
    <submittedName>
        <fullName evidence="3">Uncharacterized protein</fullName>
    </submittedName>
</protein>
<keyword evidence="2" id="KW-0812">Transmembrane</keyword>
<sequence length="175" mass="19116">MDKTDKDTADVIFTMLLLSSITTILHSYCGTWLPVVLGSSFTFLASTLVAMNFVEFWNLTNINFVPTMRASQGAIIDCSIFQSFLRISRLLPLPLRCINPVMIAPTISTIDVAIFSLGFPQASSCVGISISEILLVFKSSLYLQGVSQTDASEAWGTSAWVTIPYSLQWGLLSSS</sequence>
<evidence type="ECO:0000256" key="1">
    <source>
        <dbReference type="ARBA" id="ARBA00008821"/>
    </source>
</evidence>
<feature type="transmembrane region" description="Helical" evidence="2">
    <location>
        <begin position="41"/>
        <end position="59"/>
    </location>
</feature>
<evidence type="ECO:0000313" key="4">
    <source>
        <dbReference type="Proteomes" id="UP001279734"/>
    </source>
</evidence>
<accession>A0AAD3SD37</accession>
<feature type="transmembrane region" description="Helical" evidence="2">
    <location>
        <begin position="12"/>
        <end position="35"/>
    </location>
</feature>
<dbReference type="AlphaFoldDB" id="A0AAD3SD37"/>
<dbReference type="EMBL" id="BSYO01000008">
    <property type="protein sequence ID" value="GMH08605.1"/>
    <property type="molecule type" value="Genomic_DNA"/>
</dbReference>
<evidence type="ECO:0000313" key="3">
    <source>
        <dbReference type="EMBL" id="GMH08605.1"/>
    </source>
</evidence>
<comment type="caution">
    <text evidence="3">The sequence shown here is derived from an EMBL/GenBank/DDBJ whole genome shotgun (WGS) entry which is preliminary data.</text>
</comment>